<dbReference type="PRINTS" id="PR01590">
    <property type="entry name" value="HTHFIS"/>
</dbReference>
<feature type="domain" description="Response regulatory" evidence="8">
    <location>
        <begin position="4"/>
        <end position="118"/>
    </location>
</feature>
<dbReference type="OrthoDB" id="9763792at2"/>
<evidence type="ECO:0000256" key="4">
    <source>
        <dbReference type="ARBA" id="ARBA00023125"/>
    </source>
</evidence>
<dbReference type="GO" id="GO:0043565">
    <property type="term" value="F:sequence-specific DNA binding"/>
    <property type="evidence" value="ECO:0007669"/>
    <property type="project" value="InterPro"/>
</dbReference>
<dbReference type="PROSITE" id="PS00688">
    <property type="entry name" value="SIGMA54_INTERACT_3"/>
    <property type="match status" value="1"/>
</dbReference>
<dbReference type="Pfam" id="PF00072">
    <property type="entry name" value="Response_reg"/>
    <property type="match status" value="1"/>
</dbReference>
<gene>
    <name evidence="9" type="ordered locus">DP1040</name>
</gene>
<dbReference type="eggNOG" id="COG2204">
    <property type="taxonomic scope" value="Bacteria"/>
</dbReference>
<dbReference type="Gene3D" id="3.40.50.2300">
    <property type="match status" value="1"/>
</dbReference>
<dbReference type="Gene3D" id="1.10.10.60">
    <property type="entry name" value="Homeodomain-like"/>
    <property type="match status" value="1"/>
</dbReference>
<dbReference type="InterPro" id="IPR011006">
    <property type="entry name" value="CheY-like_superfamily"/>
</dbReference>
<dbReference type="SMART" id="SM00382">
    <property type="entry name" value="AAA"/>
    <property type="match status" value="1"/>
</dbReference>
<sequence>MKSNILIIEDDQDMCDMLAMGLRRRGFAVSTYISGQEGLAAINPETTDVVLSDINLPDANGLDICKEVVANTPDIPVIIMTAFGSMDTAISAIRSGAYDFVTKPLDIDILALSLERAVQYRELKVRVKKLSDQIGQPQHFDNLMGESPVMEKLFSQLARIADSEASLLISGESGSGKELTAKAVHTHSRRRDNPLITINCAAMPGQLLESELFGHKKGAFTDAQNHNSGLFMAANGGTLFLDEVGEIPLKLQPKLLRALEERCVRPVGGQRELPFDVRIIAATNRDLESAVEDGLFREDLYYRLNVIKIELPPLRSRGADILLLAKKFMDAFATRQEKKVIGFSDTVAGKLLRYAWPGNVRELRNAIEHAVALTAFDTLMPEDLPEKIRHFRGDCILLGDQDPMELVSMEEMERRYITHVLKVSDNNRTLAARILQLDRKTLYRKLQRYEESQG</sequence>
<evidence type="ECO:0000259" key="7">
    <source>
        <dbReference type="PROSITE" id="PS50045"/>
    </source>
</evidence>
<dbReference type="KEGG" id="dps:DP1040"/>
<evidence type="ECO:0000256" key="3">
    <source>
        <dbReference type="ARBA" id="ARBA00023015"/>
    </source>
</evidence>
<name>Q6APF5_DESPS</name>
<dbReference type="Pfam" id="PF02954">
    <property type="entry name" value="HTH_8"/>
    <property type="match status" value="1"/>
</dbReference>
<dbReference type="Pfam" id="PF00158">
    <property type="entry name" value="Sigma54_activat"/>
    <property type="match status" value="1"/>
</dbReference>
<dbReference type="RefSeq" id="WP_011188283.1">
    <property type="nucleotide sequence ID" value="NC_006138.1"/>
</dbReference>
<proteinExistence type="predicted"/>
<evidence type="ECO:0000313" key="10">
    <source>
        <dbReference type="Proteomes" id="UP000000602"/>
    </source>
</evidence>
<dbReference type="Pfam" id="PF25601">
    <property type="entry name" value="AAA_lid_14"/>
    <property type="match status" value="1"/>
</dbReference>
<dbReference type="InterPro" id="IPR025944">
    <property type="entry name" value="Sigma_54_int_dom_CS"/>
</dbReference>
<dbReference type="InterPro" id="IPR002197">
    <property type="entry name" value="HTH_Fis"/>
</dbReference>
<evidence type="ECO:0000256" key="1">
    <source>
        <dbReference type="ARBA" id="ARBA00022741"/>
    </source>
</evidence>
<dbReference type="PROSITE" id="PS50110">
    <property type="entry name" value="RESPONSE_REGULATORY"/>
    <property type="match status" value="1"/>
</dbReference>
<keyword evidence="5" id="KW-0804">Transcription</keyword>
<protein>
    <submittedName>
        <fullName evidence="9">Probable two-component system response regulator (Ntr family)</fullName>
    </submittedName>
</protein>
<organism evidence="9 10">
    <name type="scientific">Desulfotalea psychrophila (strain LSv54 / DSM 12343)</name>
    <dbReference type="NCBI Taxonomy" id="177439"/>
    <lineage>
        <taxon>Bacteria</taxon>
        <taxon>Pseudomonadati</taxon>
        <taxon>Thermodesulfobacteriota</taxon>
        <taxon>Desulfobulbia</taxon>
        <taxon>Desulfobulbales</taxon>
        <taxon>Desulfocapsaceae</taxon>
        <taxon>Desulfotalea</taxon>
    </lineage>
</organism>
<feature type="domain" description="Sigma-54 factor interaction" evidence="7">
    <location>
        <begin position="143"/>
        <end position="372"/>
    </location>
</feature>
<dbReference type="Gene3D" id="3.40.50.300">
    <property type="entry name" value="P-loop containing nucleotide triphosphate hydrolases"/>
    <property type="match status" value="1"/>
</dbReference>
<evidence type="ECO:0000313" key="9">
    <source>
        <dbReference type="EMBL" id="CAG35769.1"/>
    </source>
</evidence>
<evidence type="ECO:0000259" key="8">
    <source>
        <dbReference type="PROSITE" id="PS50110"/>
    </source>
</evidence>
<accession>Q6APF5</accession>
<dbReference type="InterPro" id="IPR058031">
    <property type="entry name" value="AAA_lid_NorR"/>
</dbReference>
<keyword evidence="10" id="KW-1185">Reference proteome</keyword>
<dbReference type="GO" id="GO:0000160">
    <property type="term" value="P:phosphorelay signal transduction system"/>
    <property type="evidence" value="ECO:0007669"/>
    <property type="project" value="InterPro"/>
</dbReference>
<dbReference type="SUPFAM" id="SSF52172">
    <property type="entry name" value="CheY-like"/>
    <property type="match status" value="1"/>
</dbReference>
<dbReference type="AlphaFoldDB" id="Q6APF5"/>
<dbReference type="GO" id="GO:0005524">
    <property type="term" value="F:ATP binding"/>
    <property type="evidence" value="ECO:0007669"/>
    <property type="project" value="UniProtKB-KW"/>
</dbReference>
<dbReference type="PROSITE" id="PS00676">
    <property type="entry name" value="SIGMA54_INTERACT_2"/>
    <property type="match status" value="1"/>
</dbReference>
<dbReference type="Gene3D" id="1.10.8.60">
    <property type="match status" value="1"/>
</dbReference>
<dbReference type="SMART" id="SM00448">
    <property type="entry name" value="REC"/>
    <property type="match status" value="1"/>
</dbReference>
<keyword evidence="4" id="KW-0238">DNA-binding</keyword>
<dbReference type="InterPro" id="IPR025943">
    <property type="entry name" value="Sigma_54_int_dom_ATP-bd_2"/>
</dbReference>
<dbReference type="InterPro" id="IPR009057">
    <property type="entry name" value="Homeodomain-like_sf"/>
</dbReference>
<dbReference type="InterPro" id="IPR003593">
    <property type="entry name" value="AAA+_ATPase"/>
</dbReference>
<dbReference type="FunFam" id="3.40.50.300:FF:000006">
    <property type="entry name" value="DNA-binding transcriptional regulator NtrC"/>
    <property type="match status" value="1"/>
</dbReference>
<keyword evidence="6" id="KW-0597">Phosphoprotein</keyword>
<dbReference type="PROSITE" id="PS50045">
    <property type="entry name" value="SIGMA54_INTERACT_4"/>
    <property type="match status" value="1"/>
</dbReference>
<dbReference type="HOGENOM" id="CLU_000445_0_6_7"/>
<dbReference type="InterPro" id="IPR027417">
    <property type="entry name" value="P-loop_NTPase"/>
</dbReference>
<keyword evidence="1" id="KW-0547">Nucleotide-binding</keyword>
<dbReference type="STRING" id="177439.DP1040"/>
<dbReference type="Proteomes" id="UP000000602">
    <property type="component" value="Chromosome"/>
</dbReference>
<evidence type="ECO:0000256" key="5">
    <source>
        <dbReference type="ARBA" id="ARBA00023163"/>
    </source>
</evidence>
<dbReference type="InterPro" id="IPR001789">
    <property type="entry name" value="Sig_transdc_resp-reg_receiver"/>
</dbReference>
<dbReference type="PANTHER" id="PTHR32071">
    <property type="entry name" value="TRANSCRIPTIONAL REGULATORY PROTEIN"/>
    <property type="match status" value="1"/>
</dbReference>
<dbReference type="SUPFAM" id="SSF52540">
    <property type="entry name" value="P-loop containing nucleoside triphosphate hydrolases"/>
    <property type="match status" value="1"/>
</dbReference>
<evidence type="ECO:0000256" key="2">
    <source>
        <dbReference type="ARBA" id="ARBA00022840"/>
    </source>
</evidence>
<dbReference type="InterPro" id="IPR002078">
    <property type="entry name" value="Sigma_54_int"/>
</dbReference>
<keyword evidence="3" id="KW-0805">Transcription regulation</keyword>
<dbReference type="EMBL" id="CR522870">
    <property type="protein sequence ID" value="CAG35769.1"/>
    <property type="molecule type" value="Genomic_DNA"/>
</dbReference>
<dbReference type="CDD" id="cd00009">
    <property type="entry name" value="AAA"/>
    <property type="match status" value="1"/>
</dbReference>
<feature type="modified residue" description="4-aspartylphosphate" evidence="6">
    <location>
        <position position="53"/>
    </location>
</feature>
<dbReference type="GO" id="GO:0006355">
    <property type="term" value="P:regulation of DNA-templated transcription"/>
    <property type="evidence" value="ECO:0007669"/>
    <property type="project" value="InterPro"/>
</dbReference>
<dbReference type="SUPFAM" id="SSF46689">
    <property type="entry name" value="Homeodomain-like"/>
    <property type="match status" value="1"/>
</dbReference>
<reference evidence="10" key="1">
    <citation type="journal article" date="2004" name="Environ. Microbiol.">
        <title>The genome of Desulfotalea psychrophila, a sulfate-reducing bacterium from permanently cold Arctic sediments.</title>
        <authorList>
            <person name="Rabus R."/>
            <person name="Ruepp A."/>
            <person name="Frickey T."/>
            <person name="Rattei T."/>
            <person name="Fartmann B."/>
            <person name="Stark M."/>
            <person name="Bauer M."/>
            <person name="Zibat A."/>
            <person name="Lombardot T."/>
            <person name="Becker I."/>
            <person name="Amann J."/>
            <person name="Gellner K."/>
            <person name="Teeling H."/>
            <person name="Leuschner W.D."/>
            <person name="Gloeckner F.-O."/>
            <person name="Lupas A.N."/>
            <person name="Amann R."/>
            <person name="Klenk H.-P."/>
        </authorList>
    </citation>
    <scope>NUCLEOTIDE SEQUENCE [LARGE SCALE GENOMIC DNA]</scope>
    <source>
        <strain evidence="10">DSM 12343 / LSv54</strain>
    </source>
</reference>
<evidence type="ECO:0000256" key="6">
    <source>
        <dbReference type="PROSITE-ProRule" id="PRU00169"/>
    </source>
</evidence>
<keyword evidence="2" id="KW-0067">ATP-binding</keyword>